<keyword evidence="3" id="KW-1185">Reference proteome</keyword>
<evidence type="ECO:0000313" key="3">
    <source>
        <dbReference type="Proteomes" id="UP001229651"/>
    </source>
</evidence>
<feature type="region of interest" description="Disordered" evidence="1">
    <location>
        <begin position="91"/>
        <end position="124"/>
    </location>
</feature>
<reference evidence="2 3" key="1">
    <citation type="submission" date="2023-07" db="EMBL/GenBank/DDBJ databases">
        <title>Sequencing the genomes of 1000 actinobacteria strains.</title>
        <authorList>
            <person name="Klenk H.-P."/>
        </authorList>
    </citation>
    <scope>NUCLEOTIDE SEQUENCE [LARGE SCALE GENOMIC DNA]</scope>
    <source>
        <strain evidence="2 3">DSM 45805</strain>
    </source>
</reference>
<dbReference type="RefSeq" id="WP_306990521.1">
    <property type="nucleotide sequence ID" value="NZ_JAUSUT010000001.1"/>
</dbReference>
<evidence type="ECO:0000256" key="1">
    <source>
        <dbReference type="SAM" id="MobiDB-lite"/>
    </source>
</evidence>
<dbReference type="EMBL" id="JAUSUT010000001">
    <property type="protein sequence ID" value="MDQ0377919.1"/>
    <property type="molecule type" value="Genomic_DNA"/>
</dbReference>
<accession>A0ABU0ERY9</accession>
<proteinExistence type="predicted"/>
<dbReference type="Proteomes" id="UP001229651">
    <property type="component" value="Unassembled WGS sequence"/>
</dbReference>
<sequence length="124" mass="13567">MTADQLALPLADRHGGQAANLAAGQKSYRDDRHRVETAVATLARSGATFTADDVHRLVAHDAHGATYDPNLVSSVLGVWAQQRRIVRIADSVSARRSRRASRNSVWRRNPHGDTPATPSPRRPE</sequence>
<protein>
    <submittedName>
        <fullName evidence="2">Uncharacterized protein</fullName>
    </submittedName>
</protein>
<comment type="caution">
    <text evidence="2">The sequence shown here is derived from an EMBL/GenBank/DDBJ whole genome shotgun (WGS) entry which is preliminary data.</text>
</comment>
<name>A0ABU0ERY9_9PSEU</name>
<organism evidence="2 3">
    <name type="scientific">Amycolatopsis thermophila</name>
    <dbReference type="NCBI Taxonomy" id="206084"/>
    <lineage>
        <taxon>Bacteria</taxon>
        <taxon>Bacillati</taxon>
        <taxon>Actinomycetota</taxon>
        <taxon>Actinomycetes</taxon>
        <taxon>Pseudonocardiales</taxon>
        <taxon>Pseudonocardiaceae</taxon>
        <taxon>Amycolatopsis</taxon>
    </lineage>
</organism>
<evidence type="ECO:0000313" key="2">
    <source>
        <dbReference type="EMBL" id="MDQ0377919.1"/>
    </source>
</evidence>
<gene>
    <name evidence="2" type="ORF">FB470_001913</name>
</gene>